<proteinExistence type="predicted"/>
<evidence type="ECO:0000256" key="6">
    <source>
        <dbReference type="ARBA" id="ARBA00022630"/>
    </source>
</evidence>
<feature type="domain" description="PAC" evidence="17">
    <location>
        <begin position="216"/>
        <end position="268"/>
    </location>
</feature>
<protein>
    <recommendedName>
        <fullName evidence="2">histidine kinase</fullName>
        <ecNumber evidence="2">2.7.13.3</ecNumber>
    </recommendedName>
</protein>
<dbReference type="GO" id="GO:0009881">
    <property type="term" value="F:photoreceptor activity"/>
    <property type="evidence" value="ECO:0007669"/>
    <property type="project" value="UniProtKB-KW"/>
</dbReference>
<keyword evidence="6" id="KW-0285">Flavoprotein</keyword>
<evidence type="ECO:0000256" key="15">
    <source>
        <dbReference type="ARBA" id="ARBA00023170"/>
    </source>
</evidence>
<dbReference type="InterPro" id="IPR011102">
    <property type="entry name" value="Sig_transdc_His_kinase_HWE"/>
</dbReference>
<dbReference type="Gene3D" id="3.30.565.10">
    <property type="entry name" value="Histidine kinase-like ATPase, C-terminal domain"/>
    <property type="match status" value="1"/>
</dbReference>
<dbReference type="PROSITE" id="PS50112">
    <property type="entry name" value="PAS"/>
    <property type="match status" value="1"/>
</dbReference>
<dbReference type="Pfam" id="PF08448">
    <property type="entry name" value="PAS_4"/>
    <property type="match status" value="1"/>
</dbReference>
<dbReference type="Pfam" id="PF00989">
    <property type="entry name" value="PAS"/>
    <property type="match status" value="1"/>
</dbReference>
<keyword evidence="5" id="KW-0716">Sensory transduction</keyword>
<dbReference type="InterPro" id="IPR000014">
    <property type="entry name" value="PAS"/>
</dbReference>
<reference evidence="18" key="1">
    <citation type="submission" date="2008-01" db="EMBL/GenBank/DDBJ databases">
        <title>Complete sequence of chromosome of Caulobacter sp. K31.</title>
        <authorList>
            <consortium name="US DOE Joint Genome Institute"/>
            <person name="Copeland A."/>
            <person name="Lucas S."/>
            <person name="Lapidus A."/>
            <person name="Barry K."/>
            <person name="Glavina del Rio T."/>
            <person name="Dalin E."/>
            <person name="Tice H."/>
            <person name="Pitluck S."/>
            <person name="Bruce D."/>
            <person name="Goodwin L."/>
            <person name="Thompson L.S."/>
            <person name="Brettin T."/>
            <person name="Detter J.C."/>
            <person name="Han C."/>
            <person name="Schmutz J."/>
            <person name="Larimer F."/>
            <person name="Land M."/>
            <person name="Hauser L."/>
            <person name="Kyrpides N."/>
            <person name="Kim E."/>
            <person name="Stephens C."/>
            <person name="Richardson P."/>
        </authorList>
    </citation>
    <scope>NUCLEOTIDE SEQUENCE [LARGE SCALE GENOMIC DNA]</scope>
    <source>
        <strain evidence="18">K31</strain>
    </source>
</reference>
<keyword evidence="9" id="KW-0677">Repeat</keyword>
<keyword evidence="4" id="KW-0597">Phosphoprotein</keyword>
<dbReference type="Pfam" id="PF07536">
    <property type="entry name" value="HWE_HK"/>
    <property type="match status" value="1"/>
</dbReference>
<evidence type="ECO:0000259" key="16">
    <source>
        <dbReference type="PROSITE" id="PS50112"/>
    </source>
</evidence>
<keyword evidence="15" id="KW-0675">Receptor</keyword>
<gene>
    <name evidence="18" type="ordered locus">Caul_1074</name>
</gene>
<evidence type="ECO:0000256" key="1">
    <source>
        <dbReference type="ARBA" id="ARBA00000085"/>
    </source>
</evidence>
<dbReference type="GO" id="GO:0006355">
    <property type="term" value="P:regulation of DNA-templated transcription"/>
    <property type="evidence" value="ECO:0007669"/>
    <property type="project" value="InterPro"/>
</dbReference>
<dbReference type="InterPro" id="IPR036890">
    <property type="entry name" value="HATPase_C_sf"/>
</dbReference>
<dbReference type="InterPro" id="IPR001610">
    <property type="entry name" value="PAC"/>
</dbReference>
<evidence type="ECO:0000256" key="9">
    <source>
        <dbReference type="ARBA" id="ARBA00022737"/>
    </source>
</evidence>
<evidence type="ECO:0000256" key="8">
    <source>
        <dbReference type="ARBA" id="ARBA00022679"/>
    </source>
</evidence>
<keyword evidence="14" id="KW-0843">Virulence</keyword>
<keyword evidence="8" id="KW-0808">Transferase</keyword>
<dbReference type="SMART" id="SM00086">
    <property type="entry name" value="PAC"/>
    <property type="match status" value="2"/>
</dbReference>
<dbReference type="Gene3D" id="3.30.450.20">
    <property type="entry name" value="PAS domain"/>
    <property type="match status" value="2"/>
</dbReference>
<keyword evidence="10" id="KW-0547">Nucleotide-binding</keyword>
<evidence type="ECO:0000256" key="12">
    <source>
        <dbReference type="ARBA" id="ARBA00022840"/>
    </source>
</evidence>
<evidence type="ECO:0000313" key="18">
    <source>
        <dbReference type="EMBL" id="ABZ70204.1"/>
    </source>
</evidence>
<dbReference type="STRING" id="366602.Caul_1074"/>
<sequence length="481" mass="52694">MTKPVRPIDPVGAPDPSPVLTALRQAPIGIAIFDRDMRYLFASGRYLSDQDLPIDLPLVGRLHYDVFPGIPQVWRDIHAQALRDGIERNHPGERFVRPDGGIDWVRWSVAPWRADGGEIGGLVLYTELVTADVEARMALEAAEARYRAVFDQAAMGVARVALDGRFLEVNDRYCQIVGHDRDALLAGDFQTITHADDLEKDMALVQALLAGERQTFAMEKRYVTAAGETAWVGLTVSMVRTADGRLDHFVAIIQDIAERKASEGQQLRHHQQLRLMINELNHRVKNTLSTIQSMASQTLRNDPDPLSAYGKFEARLLGLSRVHDLLTGQHWHGADLRAVATRALRPFVEDAAGGAAGGGVEIDGPDVWAPPSAALAVAMLLHELATNATKYGALSTPAGRVRLAWTFDETERLVRLTWTESGGPPVKAPERQGFGSRLIARALRDLQGAAALRFEPAGVVCEMHLRLPTSEDPLDHAALAG</sequence>
<accession>B0SX43</accession>
<evidence type="ECO:0000259" key="17">
    <source>
        <dbReference type="PROSITE" id="PS50113"/>
    </source>
</evidence>
<feature type="domain" description="PAS" evidence="16">
    <location>
        <begin position="142"/>
        <end position="212"/>
    </location>
</feature>
<evidence type="ECO:0000256" key="13">
    <source>
        <dbReference type="ARBA" id="ARBA00022991"/>
    </source>
</evidence>
<keyword evidence="3" id="KW-0600">Photoreceptor protein</keyword>
<dbReference type="PROSITE" id="PS50113">
    <property type="entry name" value="PAC"/>
    <property type="match status" value="1"/>
</dbReference>
<keyword evidence="11 18" id="KW-0418">Kinase</keyword>
<evidence type="ECO:0000256" key="10">
    <source>
        <dbReference type="ARBA" id="ARBA00022741"/>
    </source>
</evidence>
<organism evidence="18">
    <name type="scientific">Caulobacter sp. (strain K31)</name>
    <dbReference type="NCBI Taxonomy" id="366602"/>
    <lineage>
        <taxon>Bacteria</taxon>
        <taxon>Pseudomonadati</taxon>
        <taxon>Pseudomonadota</taxon>
        <taxon>Alphaproteobacteria</taxon>
        <taxon>Caulobacterales</taxon>
        <taxon>Caulobacteraceae</taxon>
        <taxon>Caulobacter</taxon>
    </lineage>
</organism>
<dbReference type="PANTHER" id="PTHR41523">
    <property type="entry name" value="TWO-COMPONENT SYSTEM SENSOR PROTEIN"/>
    <property type="match status" value="1"/>
</dbReference>
<evidence type="ECO:0000256" key="3">
    <source>
        <dbReference type="ARBA" id="ARBA00022543"/>
    </source>
</evidence>
<dbReference type="InterPro" id="IPR035965">
    <property type="entry name" value="PAS-like_dom_sf"/>
</dbReference>
<dbReference type="InterPro" id="IPR000700">
    <property type="entry name" value="PAS-assoc_C"/>
</dbReference>
<evidence type="ECO:0000256" key="5">
    <source>
        <dbReference type="ARBA" id="ARBA00022606"/>
    </source>
</evidence>
<evidence type="ECO:0000256" key="14">
    <source>
        <dbReference type="ARBA" id="ARBA00023026"/>
    </source>
</evidence>
<evidence type="ECO:0000256" key="4">
    <source>
        <dbReference type="ARBA" id="ARBA00022553"/>
    </source>
</evidence>
<name>B0SX43_CAUSK</name>
<comment type="catalytic activity">
    <reaction evidence="1">
        <text>ATP + protein L-histidine = ADP + protein N-phospho-L-histidine.</text>
        <dbReference type="EC" id="2.7.13.3"/>
    </reaction>
</comment>
<dbReference type="GO" id="GO:0004673">
    <property type="term" value="F:protein histidine kinase activity"/>
    <property type="evidence" value="ECO:0007669"/>
    <property type="project" value="UniProtKB-EC"/>
</dbReference>
<dbReference type="NCBIfam" id="TIGR00229">
    <property type="entry name" value="sensory_box"/>
    <property type="match status" value="1"/>
</dbReference>
<dbReference type="SMART" id="SM00911">
    <property type="entry name" value="HWE_HK"/>
    <property type="match status" value="1"/>
</dbReference>
<dbReference type="AlphaFoldDB" id="B0SX43"/>
<dbReference type="EC" id="2.7.13.3" evidence="2"/>
<dbReference type="SMART" id="SM00091">
    <property type="entry name" value="PAS"/>
    <property type="match status" value="1"/>
</dbReference>
<evidence type="ECO:0000256" key="2">
    <source>
        <dbReference type="ARBA" id="ARBA00012438"/>
    </source>
</evidence>
<dbReference type="CDD" id="cd00130">
    <property type="entry name" value="PAS"/>
    <property type="match status" value="2"/>
</dbReference>
<dbReference type="InterPro" id="IPR013656">
    <property type="entry name" value="PAS_4"/>
</dbReference>
<dbReference type="SUPFAM" id="SSF55785">
    <property type="entry name" value="PYP-like sensor domain (PAS domain)"/>
    <property type="match status" value="2"/>
</dbReference>
<dbReference type="EMBL" id="CP000927">
    <property type="protein sequence ID" value="ABZ70204.1"/>
    <property type="molecule type" value="Genomic_DNA"/>
</dbReference>
<dbReference type="eggNOG" id="COG3920">
    <property type="taxonomic scope" value="Bacteria"/>
</dbReference>
<dbReference type="HOGENOM" id="CLU_000445_114_57_5"/>
<keyword evidence="13" id="KW-0157">Chromophore</keyword>
<evidence type="ECO:0000256" key="11">
    <source>
        <dbReference type="ARBA" id="ARBA00022777"/>
    </source>
</evidence>
<keyword evidence="12" id="KW-0067">ATP-binding</keyword>
<dbReference type="PANTHER" id="PTHR41523:SF7">
    <property type="entry name" value="HISTIDINE KINASE"/>
    <property type="match status" value="1"/>
</dbReference>
<evidence type="ECO:0000256" key="7">
    <source>
        <dbReference type="ARBA" id="ARBA00022643"/>
    </source>
</evidence>
<keyword evidence="7" id="KW-0288">FMN</keyword>
<dbReference type="GO" id="GO:0005524">
    <property type="term" value="F:ATP binding"/>
    <property type="evidence" value="ECO:0007669"/>
    <property type="project" value="UniProtKB-KW"/>
</dbReference>
<dbReference type="KEGG" id="cak:Caul_1074"/>
<dbReference type="InterPro" id="IPR013767">
    <property type="entry name" value="PAS_fold"/>
</dbReference>